<protein>
    <submittedName>
        <fullName evidence="2">Uncharacterized protein</fullName>
    </submittedName>
</protein>
<sequence>MSTEHPEDRLPGGPVPQPPPEGDEWESEVPGKSKHRPGHPLPELDSEDGPPPRRGGPTG</sequence>
<dbReference type="RefSeq" id="WP_091304481.1">
    <property type="nucleotide sequence ID" value="NZ_FNSO01000002.1"/>
</dbReference>
<feature type="region of interest" description="Disordered" evidence="1">
    <location>
        <begin position="1"/>
        <end position="59"/>
    </location>
</feature>
<evidence type="ECO:0000313" key="2">
    <source>
        <dbReference type="EMBL" id="SEB33688.1"/>
    </source>
</evidence>
<dbReference type="STRING" id="208445.SAMN04489727_0814"/>
<keyword evidence="3" id="KW-1185">Reference proteome</keyword>
<dbReference type="AlphaFoldDB" id="A0A1H4IK45"/>
<feature type="compositionally biased region" description="Basic and acidic residues" evidence="1">
    <location>
        <begin position="1"/>
        <end position="10"/>
    </location>
</feature>
<name>A0A1H4IK45_9PSEU</name>
<proteinExistence type="predicted"/>
<reference evidence="3" key="1">
    <citation type="submission" date="2016-10" db="EMBL/GenBank/DDBJ databases">
        <authorList>
            <person name="Varghese N."/>
            <person name="Submissions S."/>
        </authorList>
    </citation>
    <scope>NUCLEOTIDE SEQUENCE [LARGE SCALE GENOMIC DNA]</scope>
    <source>
        <strain evidence="3">DSM 44544</strain>
    </source>
</reference>
<dbReference type="Proteomes" id="UP000199622">
    <property type="component" value="Unassembled WGS sequence"/>
</dbReference>
<evidence type="ECO:0000313" key="3">
    <source>
        <dbReference type="Proteomes" id="UP000199622"/>
    </source>
</evidence>
<gene>
    <name evidence="2" type="ORF">SAMN04489727_0814</name>
</gene>
<dbReference type="EMBL" id="FNSO01000002">
    <property type="protein sequence ID" value="SEB33688.1"/>
    <property type="molecule type" value="Genomic_DNA"/>
</dbReference>
<organism evidence="2 3">
    <name type="scientific">Amycolatopsis tolypomycina</name>
    <dbReference type="NCBI Taxonomy" id="208445"/>
    <lineage>
        <taxon>Bacteria</taxon>
        <taxon>Bacillati</taxon>
        <taxon>Actinomycetota</taxon>
        <taxon>Actinomycetes</taxon>
        <taxon>Pseudonocardiales</taxon>
        <taxon>Pseudonocardiaceae</taxon>
        <taxon>Amycolatopsis</taxon>
    </lineage>
</organism>
<evidence type="ECO:0000256" key="1">
    <source>
        <dbReference type="SAM" id="MobiDB-lite"/>
    </source>
</evidence>
<accession>A0A1H4IK45</accession>